<dbReference type="RefSeq" id="WP_271435652.1">
    <property type="nucleotide sequence ID" value="NZ_CP073355.1"/>
</dbReference>
<name>A0AAX3BEP4_9SPIR</name>
<dbReference type="Gene3D" id="1.10.260.40">
    <property type="entry name" value="lambda repressor-like DNA-binding domains"/>
    <property type="match status" value="1"/>
</dbReference>
<dbReference type="InterPro" id="IPR027417">
    <property type="entry name" value="P-loop_NTPase"/>
</dbReference>
<dbReference type="InterPro" id="IPR052026">
    <property type="entry name" value="ExeA_AAA_ATPase_DNA-bind"/>
</dbReference>
<dbReference type="SUPFAM" id="SSF52540">
    <property type="entry name" value="P-loop containing nucleoside triphosphate hydrolases"/>
    <property type="match status" value="1"/>
</dbReference>
<reference evidence="2" key="1">
    <citation type="submission" date="2021-04" db="EMBL/GenBank/DDBJ databases">
        <authorList>
            <person name="Postec A."/>
        </authorList>
    </citation>
    <scope>NUCLEOTIDE SEQUENCE</scope>
    <source>
        <strain evidence="2">F1F22</strain>
    </source>
</reference>
<dbReference type="Pfam" id="PF13401">
    <property type="entry name" value="AAA_22"/>
    <property type="match status" value="1"/>
</dbReference>
<dbReference type="InterPro" id="IPR049945">
    <property type="entry name" value="AAA_22"/>
</dbReference>
<dbReference type="Proteomes" id="UP001056539">
    <property type="component" value="Chromosome"/>
</dbReference>
<feature type="domain" description="ORC1/DEAH AAA+ ATPase" evidence="1">
    <location>
        <begin position="105"/>
        <end position="217"/>
    </location>
</feature>
<evidence type="ECO:0000313" key="3">
    <source>
        <dbReference type="Proteomes" id="UP001056539"/>
    </source>
</evidence>
<proteinExistence type="predicted"/>
<organism evidence="2 3">
    <name type="scientific">Thermospira aquatica</name>
    <dbReference type="NCBI Taxonomy" id="2828656"/>
    <lineage>
        <taxon>Bacteria</taxon>
        <taxon>Pseudomonadati</taxon>
        <taxon>Spirochaetota</taxon>
        <taxon>Spirochaetia</taxon>
        <taxon>Brevinematales</taxon>
        <taxon>Thermospiraceae</taxon>
        <taxon>Thermospira</taxon>
    </lineage>
</organism>
<dbReference type="AlphaFoldDB" id="A0AAX3BEP4"/>
<dbReference type="Gene3D" id="3.40.50.300">
    <property type="entry name" value="P-loop containing nucleotide triphosphate hydrolases"/>
    <property type="match status" value="1"/>
</dbReference>
<protein>
    <submittedName>
        <fullName evidence="2">AAA family ATPase</fullName>
    </submittedName>
</protein>
<evidence type="ECO:0000259" key="1">
    <source>
        <dbReference type="Pfam" id="PF13401"/>
    </source>
</evidence>
<dbReference type="GO" id="GO:0003677">
    <property type="term" value="F:DNA binding"/>
    <property type="evidence" value="ECO:0007669"/>
    <property type="project" value="InterPro"/>
</dbReference>
<keyword evidence="3" id="KW-1185">Reference proteome</keyword>
<accession>A0AAX3BEP4</accession>
<dbReference type="KEGG" id="taqu:KDW03_01600"/>
<sequence length="309" mass="34807">MTVFEENELTKFRQEVQNFLAEAKRRDPTMSQARLARMSDVSPATLSAVLTGKYAGNIADVTKKILSVIEREKDKQSNEIKKVHFVETSIFHQMCTAMNIAQLDSQIIVFTGDAGIGKTESIRVYLEENPSSILIEADPCYGVMSVLEEIADALGFEAKGRKDKIEREIIRRLKGSNRLIIVDESEYLPSKALDILRRIHDKAGIPLVLVGMPRLVKNIIGTGDKYRQISSRMYHIRLPGINVEDVRLISETVIDDVSEEMVKLLFTLCKANARLLSKILHMAQRIAIYNQMAINTAILKKASEQLMEA</sequence>
<dbReference type="GO" id="GO:0016887">
    <property type="term" value="F:ATP hydrolysis activity"/>
    <property type="evidence" value="ECO:0007669"/>
    <property type="project" value="InterPro"/>
</dbReference>
<reference evidence="2" key="2">
    <citation type="submission" date="2022-06" db="EMBL/GenBank/DDBJ databases">
        <title>Thermospira aquatica gen. nov., sp. nov.</title>
        <authorList>
            <person name="Ben Ali Gam Z."/>
            <person name="Labat M."/>
        </authorList>
    </citation>
    <scope>NUCLEOTIDE SEQUENCE</scope>
    <source>
        <strain evidence="2">F1F22</strain>
    </source>
</reference>
<dbReference type="PANTHER" id="PTHR35894">
    <property type="entry name" value="GENERAL SECRETION PATHWAY PROTEIN A-RELATED"/>
    <property type="match status" value="1"/>
</dbReference>
<dbReference type="EMBL" id="CP073355">
    <property type="protein sequence ID" value="URA10524.1"/>
    <property type="molecule type" value="Genomic_DNA"/>
</dbReference>
<dbReference type="PANTHER" id="PTHR35894:SF5">
    <property type="entry name" value="MU-LIKE PROPHAGE FLUMU DNA TRANSPOSITION PROTEIN B"/>
    <property type="match status" value="1"/>
</dbReference>
<evidence type="ECO:0000313" key="2">
    <source>
        <dbReference type="EMBL" id="URA10524.1"/>
    </source>
</evidence>
<dbReference type="InterPro" id="IPR010982">
    <property type="entry name" value="Lambda_DNA-bd_dom_sf"/>
</dbReference>
<gene>
    <name evidence="2" type="ORF">KDW03_01600</name>
</gene>